<evidence type="ECO:0000259" key="3">
    <source>
        <dbReference type="Pfam" id="PF20434"/>
    </source>
</evidence>
<accession>A0A809YII1</accession>
<dbReference type="EMBL" id="AP023092">
    <property type="protein sequence ID" value="BCE31359.1"/>
    <property type="molecule type" value="Genomic_DNA"/>
</dbReference>
<gene>
    <name evidence="4" type="ORF">XF2B_51280</name>
    <name evidence="5" type="ORF">XF3B_52330</name>
    <name evidence="6" type="ORF">XF9B_54000</name>
</gene>
<dbReference type="Pfam" id="PF20434">
    <property type="entry name" value="BD-FAE"/>
    <property type="match status" value="1"/>
</dbReference>
<reference evidence="5" key="2">
    <citation type="submission" date="2020-05" db="EMBL/GenBank/DDBJ databases">
        <title>Complete genome sequence of Bradyrhizobium diazoefficiens XF3 isolated from soybean nodule.</title>
        <authorList>
            <person name="Noda R."/>
            <person name="Kakizaki K."/>
            <person name="Minamisawa K."/>
        </authorList>
    </citation>
    <scope>NUCLEOTIDE SEQUENCE</scope>
    <source>
        <strain evidence="5">XF3</strain>
    </source>
</reference>
<dbReference type="EMBL" id="AP023098">
    <property type="protein sequence ID" value="BCE83979.1"/>
    <property type="molecule type" value="Genomic_DNA"/>
</dbReference>
<keyword evidence="2" id="KW-0378">Hydrolase</keyword>
<proteinExistence type="inferred from homology"/>
<dbReference type="InterPro" id="IPR029058">
    <property type="entry name" value="AB_hydrolase_fold"/>
</dbReference>
<comment type="similarity">
    <text evidence="1">Belongs to the 'GDXG' lipolytic enzyme family.</text>
</comment>
<dbReference type="EMBL" id="AP023093">
    <property type="protein sequence ID" value="BCE40202.1"/>
    <property type="molecule type" value="Genomic_DNA"/>
</dbReference>
<evidence type="ECO:0000313" key="5">
    <source>
        <dbReference type="EMBL" id="BCE40202.1"/>
    </source>
</evidence>
<dbReference type="SUPFAM" id="SSF53474">
    <property type="entry name" value="alpha/beta-Hydrolases"/>
    <property type="match status" value="1"/>
</dbReference>
<evidence type="ECO:0000256" key="2">
    <source>
        <dbReference type="ARBA" id="ARBA00022801"/>
    </source>
</evidence>
<sequence length="322" mass="34781">MIKQSEPGMPTASTEAPHTAMLHLSPEDRSRLAGLNRCWNDNIVKHRAEVLEIYAPLVRRADTAGIEVLREIGYGADPRQRLDVFVPQGARKRRVLIFVHGGAFTRGSKSADGVFYDNVAYWFASQGFVAVNVEYRLAPAAPFPAGAQDVGLAVDWVAKNITAHGGDPGDLVLMGHSAGGCHVASYLLDPLAWDAPRAGIAAAVLVSARLRLECLPSNPNAANVAAYCGSDPAVLERCSPVNHVERCRWPVFVAVAEHENRHLDSYGLEFAARLTTTCGRAPRVVQMHGHNHSSIVAHFNSGEDELGCEILAFVATRKGPPQ</sequence>
<organism evidence="5">
    <name type="scientific">Bradyrhizobium diazoefficiens</name>
    <dbReference type="NCBI Taxonomy" id="1355477"/>
    <lineage>
        <taxon>Bacteria</taxon>
        <taxon>Pseudomonadati</taxon>
        <taxon>Pseudomonadota</taxon>
        <taxon>Alphaproteobacteria</taxon>
        <taxon>Hyphomicrobiales</taxon>
        <taxon>Nitrobacteraceae</taxon>
        <taxon>Bradyrhizobium</taxon>
    </lineage>
</organism>
<dbReference type="PROSITE" id="PS01173">
    <property type="entry name" value="LIPASE_GDXG_HIS"/>
    <property type="match status" value="1"/>
</dbReference>
<protein>
    <recommendedName>
        <fullName evidence="3">BD-FAE-like domain-containing protein</fullName>
    </recommendedName>
</protein>
<dbReference type="Gene3D" id="3.40.50.1820">
    <property type="entry name" value="alpha/beta hydrolase"/>
    <property type="match status" value="1"/>
</dbReference>
<dbReference type="GO" id="GO:0016787">
    <property type="term" value="F:hydrolase activity"/>
    <property type="evidence" value="ECO:0007669"/>
    <property type="project" value="UniProtKB-KW"/>
</dbReference>
<dbReference type="PANTHER" id="PTHR48081:SF33">
    <property type="entry name" value="KYNURENINE FORMAMIDASE"/>
    <property type="match status" value="1"/>
</dbReference>
<dbReference type="AlphaFoldDB" id="A0A809YII1"/>
<evidence type="ECO:0000313" key="6">
    <source>
        <dbReference type="EMBL" id="BCE83979.1"/>
    </source>
</evidence>
<dbReference type="InterPro" id="IPR050300">
    <property type="entry name" value="GDXG_lipolytic_enzyme"/>
</dbReference>
<dbReference type="InterPro" id="IPR049492">
    <property type="entry name" value="BD-FAE-like_dom"/>
</dbReference>
<evidence type="ECO:0000313" key="4">
    <source>
        <dbReference type="EMBL" id="BCE31359.1"/>
    </source>
</evidence>
<reference evidence="4" key="1">
    <citation type="submission" date="2020-05" db="EMBL/GenBank/DDBJ databases">
        <title>Complete genome sequence of Bradyrhizobium diazoefficiens XF2 isolated from soybean nodule.</title>
        <authorList>
            <person name="Noda R."/>
            <person name="Kakizaki K."/>
            <person name="Minamisawa K."/>
        </authorList>
    </citation>
    <scope>NUCLEOTIDE SEQUENCE</scope>
    <source>
        <strain evidence="4">XF2</strain>
    </source>
</reference>
<feature type="domain" description="BD-FAE-like" evidence="3">
    <location>
        <begin position="82"/>
        <end position="185"/>
    </location>
</feature>
<reference evidence="6" key="3">
    <citation type="submission" date="2020-05" db="EMBL/GenBank/DDBJ databases">
        <title>Complete genome sequence of Bradyrhizobium diazoefficiens XF9 isolated from soybean nodule.</title>
        <authorList>
            <person name="Noda R."/>
            <person name="Kakizaki K."/>
            <person name="Minamisawa K."/>
        </authorList>
    </citation>
    <scope>NUCLEOTIDE SEQUENCE</scope>
    <source>
        <strain evidence="6">XF9</strain>
    </source>
</reference>
<evidence type="ECO:0000256" key="1">
    <source>
        <dbReference type="ARBA" id="ARBA00010515"/>
    </source>
</evidence>
<dbReference type="PANTHER" id="PTHR48081">
    <property type="entry name" value="AB HYDROLASE SUPERFAMILY PROTEIN C4A8.06C"/>
    <property type="match status" value="1"/>
</dbReference>
<dbReference type="InterPro" id="IPR002168">
    <property type="entry name" value="Lipase_GDXG_HIS_AS"/>
</dbReference>
<dbReference type="RefSeq" id="WP_210305404.1">
    <property type="nucleotide sequence ID" value="NZ_AP022639.1"/>
</dbReference>
<name>A0A809YII1_9BRAD</name>